<evidence type="ECO:0000313" key="5">
    <source>
        <dbReference type="EMBL" id="WXB16516.1"/>
    </source>
</evidence>
<evidence type="ECO:0000313" key="6">
    <source>
        <dbReference type="Proteomes" id="UP001370348"/>
    </source>
</evidence>
<keyword evidence="1" id="KW-0805">Transcription regulation</keyword>
<accession>A0ABZ2M3A8</accession>
<dbReference type="SUPFAM" id="SSF46689">
    <property type="entry name" value="Homeodomain-like"/>
    <property type="match status" value="1"/>
</dbReference>
<dbReference type="PANTHER" id="PTHR47894:SF1">
    <property type="entry name" value="HTH-TYPE TRANSCRIPTIONAL REGULATOR VQSM"/>
    <property type="match status" value="1"/>
</dbReference>
<keyword evidence="6" id="KW-1185">Reference proteome</keyword>
<dbReference type="Pfam" id="PF12625">
    <property type="entry name" value="Arabinose_bd"/>
    <property type="match status" value="1"/>
</dbReference>
<proteinExistence type="predicted"/>
<dbReference type="PROSITE" id="PS01124">
    <property type="entry name" value="HTH_ARAC_FAMILY_2"/>
    <property type="match status" value="1"/>
</dbReference>
<dbReference type="InterPro" id="IPR018060">
    <property type="entry name" value="HTH_AraC"/>
</dbReference>
<dbReference type="SMART" id="SM00342">
    <property type="entry name" value="HTH_ARAC"/>
    <property type="match status" value="1"/>
</dbReference>
<keyword evidence="3" id="KW-0804">Transcription</keyword>
<dbReference type="RefSeq" id="WP_394826141.1">
    <property type="nucleotide sequence ID" value="NZ_CP089984.1"/>
</dbReference>
<evidence type="ECO:0000256" key="3">
    <source>
        <dbReference type="ARBA" id="ARBA00023163"/>
    </source>
</evidence>
<evidence type="ECO:0000256" key="1">
    <source>
        <dbReference type="ARBA" id="ARBA00023015"/>
    </source>
</evidence>
<gene>
    <name evidence="5" type="ORF">LZC94_04375</name>
</gene>
<dbReference type="PANTHER" id="PTHR47894">
    <property type="entry name" value="HTH-TYPE TRANSCRIPTIONAL REGULATOR GADX"/>
    <property type="match status" value="1"/>
</dbReference>
<reference evidence="5 6" key="1">
    <citation type="submission" date="2021-12" db="EMBL/GenBank/DDBJ databases">
        <title>Discovery of the Pendulisporaceae a myxobacterial family with distinct sporulation behavior and unique specialized metabolism.</title>
        <authorList>
            <person name="Garcia R."/>
            <person name="Popoff A."/>
            <person name="Bader C.D."/>
            <person name="Loehr J."/>
            <person name="Walesch S."/>
            <person name="Walt C."/>
            <person name="Boldt J."/>
            <person name="Bunk B."/>
            <person name="Haeckl F.J.F.P.J."/>
            <person name="Gunesch A.P."/>
            <person name="Birkelbach J."/>
            <person name="Nuebel U."/>
            <person name="Pietschmann T."/>
            <person name="Bach T."/>
            <person name="Mueller R."/>
        </authorList>
    </citation>
    <scope>NUCLEOTIDE SEQUENCE [LARGE SCALE GENOMIC DNA]</scope>
    <source>
        <strain evidence="5 6">MSr11954</strain>
    </source>
</reference>
<dbReference type="InterPro" id="IPR032687">
    <property type="entry name" value="AraC-type_N"/>
</dbReference>
<dbReference type="InterPro" id="IPR009057">
    <property type="entry name" value="Homeodomain-like_sf"/>
</dbReference>
<dbReference type="EMBL" id="CP089984">
    <property type="protein sequence ID" value="WXB16516.1"/>
    <property type="molecule type" value="Genomic_DNA"/>
</dbReference>
<dbReference type="Gene3D" id="1.10.10.60">
    <property type="entry name" value="Homeodomain-like"/>
    <property type="match status" value="1"/>
</dbReference>
<sequence>MTIPLTVYRTASELASERLEDPFVGLHVGVTCPRGSYGILELTAHHAPNVGEALLRVVRYMPLVTESRLELRQTEDELALVHRIPGEPHGLGRHANEFAMACFLRFVRDTSQTPVPALRAEFAHPAPPDVSELEQFFGTSNLVFDVGRNQLVLDPKVASLPINTSDERLLPWLDSYASSLLPPESSRAERIPGLQEQIRLCLREETPPTLRVLAQRLRLSPRTLQRRLQGAHTSFQGELEEVRRDLAESYLRDPKWTIKAIALRLGYADRSGFERAFMKWRRTTPGEFRRSLPPAPDSMQET</sequence>
<dbReference type="Proteomes" id="UP001370348">
    <property type="component" value="Chromosome"/>
</dbReference>
<keyword evidence="2" id="KW-0238">DNA-binding</keyword>
<evidence type="ECO:0000256" key="2">
    <source>
        <dbReference type="ARBA" id="ARBA00023125"/>
    </source>
</evidence>
<feature type="domain" description="HTH araC/xylS-type" evidence="4">
    <location>
        <begin position="192"/>
        <end position="291"/>
    </location>
</feature>
<organism evidence="5 6">
    <name type="scientific">Pendulispora albinea</name>
    <dbReference type="NCBI Taxonomy" id="2741071"/>
    <lineage>
        <taxon>Bacteria</taxon>
        <taxon>Pseudomonadati</taxon>
        <taxon>Myxococcota</taxon>
        <taxon>Myxococcia</taxon>
        <taxon>Myxococcales</taxon>
        <taxon>Sorangiineae</taxon>
        <taxon>Pendulisporaceae</taxon>
        <taxon>Pendulispora</taxon>
    </lineage>
</organism>
<dbReference type="Pfam" id="PF12833">
    <property type="entry name" value="HTH_18"/>
    <property type="match status" value="1"/>
</dbReference>
<name>A0ABZ2M3A8_9BACT</name>
<protein>
    <submittedName>
        <fullName evidence="5">AraC family transcriptional regulator</fullName>
    </submittedName>
</protein>
<evidence type="ECO:0000259" key="4">
    <source>
        <dbReference type="PROSITE" id="PS01124"/>
    </source>
</evidence>